<proteinExistence type="predicted"/>
<organism evidence="2 3">
    <name type="scientific">Acinetobacter haemolyticus ATCC 19194</name>
    <dbReference type="NCBI Taxonomy" id="707232"/>
    <lineage>
        <taxon>Bacteria</taxon>
        <taxon>Pseudomonadati</taxon>
        <taxon>Pseudomonadota</taxon>
        <taxon>Gammaproteobacteria</taxon>
        <taxon>Moraxellales</taxon>
        <taxon>Moraxellaceae</taxon>
        <taxon>Acinetobacter</taxon>
    </lineage>
</organism>
<dbReference type="AlphaFoldDB" id="D4XMK7"/>
<accession>D4XMK7</accession>
<protein>
    <submittedName>
        <fullName evidence="2">Uncharacterized protein</fullName>
    </submittedName>
</protein>
<sequence>MLIGAICMKSTQYKLSLVLLGAFFFTGCKDENGNFNVGVSLGGTGTGGLSVGTESPVPKPQPDVKPDRMEEDGLLYAVAYPNPITQNCNGIERKIQFVRHYFPHTPMIMGDRVDLYGMKDSSPTRFKLQVIVKNTTSSPIYEYINSCKAAFQLTGTKTAKITQTDYCLNDETVNVYQPDESRTYFYTFNLPNILQNWTANYQAQYSKKFYAETQGSMYDNESIKERTQCDPLSTILLLDEYPSTKDGAPPSSNTGNGNNSGSNNNPPTNTDNPSPIFGGFDLDEDDAEPPIFGGFGL</sequence>
<evidence type="ECO:0000313" key="3">
    <source>
        <dbReference type="Proteomes" id="UP000003085"/>
    </source>
</evidence>
<dbReference type="HOGENOM" id="CLU_1021668_0_0_6"/>
<feature type="region of interest" description="Disordered" evidence="1">
    <location>
        <begin position="241"/>
        <end position="297"/>
    </location>
</feature>
<evidence type="ECO:0000313" key="2">
    <source>
        <dbReference type="EMBL" id="EFF83572.1"/>
    </source>
</evidence>
<dbReference type="Proteomes" id="UP000003085">
    <property type="component" value="Unassembled WGS sequence"/>
</dbReference>
<feature type="compositionally biased region" description="Low complexity" evidence="1">
    <location>
        <begin position="249"/>
        <end position="275"/>
    </location>
</feature>
<dbReference type="EMBL" id="ADMT01000101">
    <property type="protein sequence ID" value="EFF83572.1"/>
    <property type="molecule type" value="Genomic_DNA"/>
</dbReference>
<gene>
    <name evidence="2" type="ORF">HMP0015_0949</name>
</gene>
<reference evidence="3" key="1">
    <citation type="submission" date="2010-03" db="EMBL/GenBank/DDBJ databases">
        <title>Complete sequence of Mobiluncus curtisii ATCC 43063.</title>
        <authorList>
            <person name="Muzny D."/>
            <person name="Qin X."/>
            <person name="Deng J."/>
            <person name="Jiang H."/>
            <person name="Liu Y."/>
            <person name="Qu J."/>
            <person name="Song X.-Z."/>
            <person name="Zhang L."/>
            <person name="Thornton R."/>
            <person name="Coyle M."/>
            <person name="Francisco L."/>
            <person name="Jackson L."/>
            <person name="Javaid M."/>
            <person name="Korchina V."/>
            <person name="Kovar C."/>
            <person name="Mata R."/>
            <person name="Mathew T."/>
            <person name="Ngo R."/>
            <person name="Nguyen L."/>
            <person name="Nguyen N."/>
            <person name="Okwuonu G."/>
            <person name="Ongeri F."/>
            <person name="Pham C."/>
            <person name="Simmons D."/>
            <person name="Wilczek-Boney K."/>
            <person name="Hale W."/>
            <person name="Jakkamsetti A."/>
            <person name="Pham P."/>
            <person name="Ruth R."/>
            <person name="San Lucas F."/>
            <person name="Warren J."/>
            <person name="Zhang J."/>
            <person name="Zhao Z."/>
            <person name="Zhou C."/>
            <person name="Zhu D."/>
            <person name="Lee S."/>
            <person name="Bess C."/>
            <person name="Blankenburg K."/>
            <person name="Forbes L."/>
            <person name="Fu Q."/>
            <person name="Gubbala S."/>
            <person name="Hirani K."/>
            <person name="Jayaseelan J.C."/>
            <person name="Lara F."/>
            <person name="Munidasa M."/>
            <person name="Palculict T."/>
            <person name="Patil S."/>
            <person name="Pu L.-L."/>
            <person name="Saada N."/>
            <person name="Tang L."/>
            <person name="Weissenberger G."/>
            <person name="Zhu Y."/>
            <person name="Hemphill L."/>
            <person name="Shang Y."/>
            <person name="Youmans B."/>
            <person name="Ayvaz T."/>
            <person name="Ross M."/>
            <person name="Santibanez J."/>
            <person name="Aqrawi P."/>
            <person name="Gross S."/>
            <person name="Joshi V."/>
            <person name="Fowler G."/>
            <person name="Nazareth L."/>
            <person name="Reid J."/>
            <person name="Worley K."/>
            <person name="Petrosino J."/>
            <person name="Highlander S."/>
            <person name="Gibbs R."/>
            <person name="Gibbs R."/>
        </authorList>
    </citation>
    <scope>NUCLEOTIDE SEQUENCE [LARGE SCALE GENOMIC DNA]</scope>
    <source>
        <strain evidence="3">ATCC 19194</strain>
    </source>
</reference>
<evidence type="ECO:0000256" key="1">
    <source>
        <dbReference type="SAM" id="MobiDB-lite"/>
    </source>
</evidence>
<comment type="caution">
    <text evidence="2">The sequence shown here is derived from an EMBL/GenBank/DDBJ whole genome shotgun (WGS) entry which is preliminary data.</text>
</comment>
<name>D4XMK7_ACIHA</name>